<dbReference type="InterPro" id="IPR001089">
    <property type="entry name" value="Chemokine_CXC"/>
</dbReference>
<evidence type="ECO:0000259" key="3">
    <source>
        <dbReference type="SMART" id="SM00199"/>
    </source>
</evidence>
<feature type="signal peptide" evidence="2">
    <location>
        <begin position="1"/>
        <end position="20"/>
    </location>
</feature>
<dbReference type="Ensembl" id="ENSNFUT00015049533.1">
    <property type="protein sequence ID" value="ENSNFUP00015047458.1"/>
    <property type="gene ID" value="ENSNFUG00015022435.1"/>
</dbReference>
<dbReference type="PRINTS" id="PR00437">
    <property type="entry name" value="SMALLCYTKCXC"/>
</dbReference>
<gene>
    <name evidence="4" type="primary">LOC107377054</name>
</gene>
<reference evidence="4" key="3">
    <citation type="submission" date="2025-09" db="UniProtKB">
        <authorList>
            <consortium name="Ensembl"/>
        </authorList>
    </citation>
    <scope>IDENTIFICATION</scope>
</reference>
<dbReference type="Proteomes" id="UP000694548">
    <property type="component" value="Chromosome sgr04"/>
</dbReference>
<sequence>MNPSVQCLVILITCVVICNSASKSLKTCQCVKTRTGVNLSLISEVREYEPHPYCSKHEVIVILKDKSSRCLDPESNFTKAILRTQHMANHNHHLRALNFLLDSSVCAPLSHSQIKEKNECNK</sequence>
<evidence type="ECO:0000256" key="2">
    <source>
        <dbReference type="SAM" id="SignalP"/>
    </source>
</evidence>
<organism evidence="4 5">
    <name type="scientific">Nothobranchius furzeri</name>
    <name type="common">Turquoise killifish</name>
    <dbReference type="NCBI Taxonomy" id="105023"/>
    <lineage>
        <taxon>Eukaryota</taxon>
        <taxon>Metazoa</taxon>
        <taxon>Chordata</taxon>
        <taxon>Craniata</taxon>
        <taxon>Vertebrata</taxon>
        <taxon>Euteleostomi</taxon>
        <taxon>Actinopterygii</taxon>
        <taxon>Neopterygii</taxon>
        <taxon>Teleostei</taxon>
        <taxon>Neoteleostei</taxon>
        <taxon>Acanthomorphata</taxon>
        <taxon>Ovalentaria</taxon>
        <taxon>Atherinomorphae</taxon>
        <taxon>Cyprinodontiformes</taxon>
        <taxon>Nothobranchiidae</taxon>
        <taxon>Nothobranchius</taxon>
    </lineage>
</organism>
<dbReference type="PRINTS" id="PR00436">
    <property type="entry name" value="INTERLEUKIN8"/>
</dbReference>
<evidence type="ECO:0000256" key="1">
    <source>
        <dbReference type="ARBA" id="ARBA00022514"/>
    </source>
</evidence>
<feature type="chain" id="PRO_5034125619" description="Chemokine interleukin-8-like domain-containing protein" evidence="2">
    <location>
        <begin position="21"/>
        <end position="122"/>
    </location>
</feature>
<protein>
    <recommendedName>
        <fullName evidence="3">Chemokine interleukin-8-like domain-containing protein</fullName>
    </recommendedName>
</protein>
<dbReference type="GO" id="GO:0006955">
    <property type="term" value="P:immune response"/>
    <property type="evidence" value="ECO:0007669"/>
    <property type="project" value="InterPro"/>
</dbReference>
<dbReference type="GO" id="GO:0005615">
    <property type="term" value="C:extracellular space"/>
    <property type="evidence" value="ECO:0007669"/>
    <property type="project" value="UniProtKB-KW"/>
</dbReference>
<dbReference type="AlphaFoldDB" id="A0A8C6PSI3"/>
<dbReference type="SMART" id="SM00199">
    <property type="entry name" value="SCY"/>
    <property type="match status" value="1"/>
</dbReference>
<dbReference type="GO" id="GO:0008009">
    <property type="term" value="F:chemokine activity"/>
    <property type="evidence" value="ECO:0007669"/>
    <property type="project" value="InterPro"/>
</dbReference>
<keyword evidence="2" id="KW-0732">Signal</keyword>
<feature type="domain" description="Chemokine interleukin-8-like" evidence="3">
    <location>
        <begin position="25"/>
        <end position="85"/>
    </location>
</feature>
<keyword evidence="5" id="KW-1185">Reference proteome</keyword>
<dbReference type="Pfam" id="PF00048">
    <property type="entry name" value="IL8"/>
    <property type="match status" value="1"/>
</dbReference>
<keyword evidence="1" id="KW-0202">Cytokine</keyword>
<dbReference type="GeneTree" id="ENSGT01030000234847"/>
<proteinExistence type="predicted"/>
<dbReference type="Gene3D" id="2.40.50.40">
    <property type="match status" value="1"/>
</dbReference>
<accession>A0A8C6PSI3</accession>
<reference evidence="4" key="2">
    <citation type="submission" date="2025-08" db="UniProtKB">
        <authorList>
            <consortium name="Ensembl"/>
        </authorList>
    </citation>
    <scope>IDENTIFICATION</scope>
</reference>
<dbReference type="SUPFAM" id="SSF54117">
    <property type="entry name" value="Interleukin 8-like chemokines"/>
    <property type="match status" value="1"/>
</dbReference>
<name>A0A8C6PSI3_NOTFU</name>
<evidence type="ECO:0000313" key="5">
    <source>
        <dbReference type="Proteomes" id="UP000694548"/>
    </source>
</evidence>
<reference evidence="4" key="1">
    <citation type="submission" date="2014-08" db="EMBL/GenBank/DDBJ databases">
        <authorList>
            <person name="Senf B."/>
            <person name="Petzold A."/>
            <person name="Downie B.R."/>
            <person name="Koch P."/>
            <person name="Platzer M."/>
        </authorList>
    </citation>
    <scope>NUCLEOTIDE SEQUENCE [LARGE SCALE GENOMIC DNA]</scope>
    <source>
        <strain evidence="4">GRZ</strain>
    </source>
</reference>
<dbReference type="InterPro" id="IPR036048">
    <property type="entry name" value="Interleukin_8-like_sf"/>
</dbReference>
<evidence type="ECO:0000313" key="4">
    <source>
        <dbReference type="Ensembl" id="ENSNFUP00015047458.1"/>
    </source>
</evidence>
<dbReference type="InterPro" id="IPR001811">
    <property type="entry name" value="Chemokine_IL8-like_dom"/>
</dbReference>